<dbReference type="GO" id="GO:0016787">
    <property type="term" value="F:hydrolase activity"/>
    <property type="evidence" value="ECO:0007669"/>
    <property type="project" value="UniProtKB-KW"/>
</dbReference>
<name>C8PCF4_9LACO</name>
<accession>C8PCF4</accession>
<evidence type="ECO:0000259" key="2">
    <source>
        <dbReference type="Pfam" id="PF20434"/>
    </source>
</evidence>
<dbReference type="Gene3D" id="3.40.50.1820">
    <property type="entry name" value="alpha/beta hydrolase"/>
    <property type="match status" value="1"/>
</dbReference>
<dbReference type="EMBL" id="ACLN01000007">
    <property type="protein sequence ID" value="EEW51886.1"/>
    <property type="molecule type" value="Genomic_DNA"/>
</dbReference>
<dbReference type="SUPFAM" id="SSF53474">
    <property type="entry name" value="alpha/beta-Hydrolases"/>
    <property type="match status" value="1"/>
</dbReference>
<feature type="domain" description="BD-FAE-like" evidence="2">
    <location>
        <begin position="52"/>
        <end position="154"/>
    </location>
</feature>
<evidence type="ECO:0000313" key="4">
    <source>
        <dbReference type="Proteomes" id="UP000004115"/>
    </source>
</evidence>
<reference evidence="3 4" key="1">
    <citation type="submission" date="2009-09" db="EMBL/GenBank/DDBJ databases">
        <authorList>
            <person name="Qin X."/>
            <person name="Bachman B."/>
            <person name="Battles P."/>
            <person name="Bell A."/>
            <person name="Bess C."/>
            <person name="Bickham C."/>
            <person name="Chaboub L."/>
            <person name="Chen D."/>
            <person name="Coyle M."/>
            <person name="Deiros D.R."/>
            <person name="Dinh H."/>
            <person name="Forbes L."/>
            <person name="Fowler G."/>
            <person name="Francisco L."/>
            <person name="Fu Q."/>
            <person name="Gubbala S."/>
            <person name="Hale W."/>
            <person name="Han Y."/>
            <person name="Hemphill L."/>
            <person name="Highlander S.K."/>
            <person name="Hirani K."/>
            <person name="Hogues M."/>
            <person name="Jackson L."/>
            <person name="Jakkamsetti A."/>
            <person name="Javaid M."/>
            <person name="Jiang H."/>
            <person name="Korchina V."/>
            <person name="Kovar C."/>
            <person name="Lara F."/>
            <person name="Lee S."/>
            <person name="Mata R."/>
            <person name="Mathew T."/>
            <person name="Moen C."/>
            <person name="Morales K."/>
            <person name="Munidasa M."/>
            <person name="Nazareth L."/>
            <person name="Ngo R."/>
            <person name="Nguyen L."/>
            <person name="Okwuonu G."/>
            <person name="Ongeri F."/>
            <person name="Patil S."/>
            <person name="Petrosino J."/>
            <person name="Pham C."/>
            <person name="Pham P."/>
            <person name="Pu L.-L."/>
            <person name="Puazo M."/>
            <person name="Raj R."/>
            <person name="Reid J."/>
            <person name="Rouhana J."/>
            <person name="Saada N."/>
            <person name="Shang Y."/>
            <person name="Simmons D."/>
            <person name="Thornton R."/>
            <person name="Warren J."/>
            <person name="Weissenberger G."/>
            <person name="Zhang J."/>
            <person name="Zhang L."/>
            <person name="Zhou C."/>
            <person name="Zhu D."/>
            <person name="Muzny D."/>
            <person name="Worley K."/>
            <person name="Gibbs R."/>
        </authorList>
    </citation>
    <scope>NUCLEOTIDE SEQUENCE [LARGE SCALE GENOMIC DNA]</scope>
    <source>
        <strain evidence="3 4">DSM 13335</strain>
    </source>
</reference>
<dbReference type="PANTHER" id="PTHR48081">
    <property type="entry name" value="AB HYDROLASE SUPERFAMILY PROTEIN C4A8.06C"/>
    <property type="match status" value="1"/>
</dbReference>
<protein>
    <recommendedName>
        <fullName evidence="2">BD-FAE-like domain-containing protein</fullName>
    </recommendedName>
</protein>
<dbReference type="AlphaFoldDB" id="C8PCF4"/>
<comment type="caution">
    <text evidence="3">The sequence shown here is derived from an EMBL/GenBank/DDBJ whole genome shotgun (WGS) entry which is preliminary data.</text>
</comment>
<organism evidence="3 4">
    <name type="scientific">Lactobacillus iners DSM 13335</name>
    <dbReference type="NCBI Taxonomy" id="525328"/>
    <lineage>
        <taxon>Bacteria</taxon>
        <taxon>Bacillati</taxon>
        <taxon>Bacillota</taxon>
        <taxon>Bacilli</taxon>
        <taxon>Lactobacillales</taxon>
        <taxon>Lactobacillaceae</taxon>
        <taxon>Lactobacillus</taxon>
    </lineage>
</organism>
<dbReference type="InterPro" id="IPR029058">
    <property type="entry name" value="AB_hydrolase_fold"/>
</dbReference>
<dbReference type="Pfam" id="PF20434">
    <property type="entry name" value="BD-FAE"/>
    <property type="match status" value="1"/>
</dbReference>
<keyword evidence="4" id="KW-1185">Reference proteome</keyword>
<dbReference type="InterPro" id="IPR050300">
    <property type="entry name" value="GDXG_lipolytic_enzyme"/>
</dbReference>
<dbReference type="Proteomes" id="UP000004115">
    <property type="component" value="Unassembled WGS sequence"/>
</dbReference>
<evidence type="ECO:0000256" key="1">
    <source>
        <dbReference type="ARBA" id="ARBA00022801"/>
    </source>
</evidence>
<dbReference type="HOGENOM" id="CLU_012494_4_0_9"/>
<sequence length="292" mass="33496">MYKLQFFTFDYLNYIFLLYIIRDSIIHKKGDIFMVSIIKDIKYDDRNNLFTDIYFPEQTSTTNKILIFWHGGGWIKGSKEACQELGVRFAKAGFTTMIPEYRLASQSTFPGAHQDSKTFVEWLLNSQYVTMPRSKQPIYQIGASVGATMALFIAGQFGFDTVCWSAPLDFSEWIKNHKDTVASTDAASELHLTNPRQIKDSFYKFFTVSYAGGEDPSILQKMDAYTYDLDKLNRLLMINSEHELTPLDSVLKFAKTLAQQNKALNLILLPGDQHAMGYANKYIDKSIEFLLH</sequence>
<proteinExistence type="predicted"/>
<gene>
    <name evidence="3" type="ORF">HMPREF0520_0774</name>
</gene>
<keyword evidence="1" id="KW-0378">Hydrolase</keyword>
<dbReference type="InterPro" id="IPR049492">
    <property type="entry name" value="BD-FAE-like_dom"/>
</dbReference>
<evidence type="ECO:0000313" key="3">
    <source>
        <dbReference type="EMBL" id="EEW51886.1"/>
    </source>
</evidence>